<dbReference type="Proteomes" id="UP001066276">
    <property type="component" value="Chromosome 1_2"/>
</dbReference>
<name>A0AAV7WDX1_PLEWA</name>
<dbReference type="AlphaFoldDB" id="A0AAV7WDX1"/>
<evidence type="ECO:0000256" key="1">
    <source>
        <dbReference type="SAM" id="MobiDB-lite"/>
    </source>
</evidence>
<reference evidence="2" key="1">
    <citation type="journal article" date="2022" name="bioRxiv">
        <title>Sequencing and chromosome-scale assembly of the giantPleurodeles waltlgenome.</title>
        <authorList>
            <person name="Brown T."/>
            <person name="Elewa A."/>
            <person name="Iarovenko S."/>
            <person name="Subramanian E."/>
            <person name="Araus A.J."/>
            <person name="Petzold A."/>
            <person name="Susuki M."/>
            <person name="Suzuki K.-i.T."/>
            <person name="Hayashi T."/>
            <person name="Toyoda A."/>
            <person name="Oliveira C."/>
            <person name="Osipova E."/>
            <person name="Leigh N.D."/>
            <person name="Simon A."/>
            <person name="Yun M.H."/>
        </authorList>
    </citation>
    <scope>NUCLEOTIDE SEQUENCE</scope>
    <source>
        <strain evidence="2">20211129_DDA</strain>
        <tissue evidence="2">Liver</tissue>
    </source>
</reference>
<organism evidence="2 3">
    <name type="scientific">Pleurodeles waltl</name>
    <name type="common">Iberian ribbed newt</name>
    <dbReference type="NCBI Taxonomy" id="8319"/>
    <lineage>
        <taxon>Eukaryota</taxon>
        <taxon>Metazoa</taxon>
        <taxon>Chordata</taxon>
        <taxon>Craniata</taxon>
        <taxon>Vertebrata</taxon>
        <taxon>Euteleostomi</taxon>
        <taxon>Amphibia</taxon>
        <taxon>Batrachia</taxon>
        <taxon>Caudata</taxon>
        <taxon>Salamandroidea</taxon>
        <taxon>Salamandridae</taxon>
        <taxon>Pleurodelinae</taxon>
        <taxon>Pleurodeles</taxon>
    </lineage>
</organism>
<evidence type="ECO:0000313" key="2">
    <source>
        <dbReference type="EMBL" id="KAJ1211214.1"/>
    </source>
</evidence>
<feature type="region of interest" description="Disordered" evidence="1">
    <location>
        <begin position="135"/>
        <end position="159"/>
    </location>
</feature>
<keyword evidence="3" id="KW-1185">Reference proteome</keyword>
<gene>
    <name evidence="2" type="ORF">NDU88_006575</name>
</gene>
<accession>A0AAV7WDX1</accession>
<proteinExistence type="predicted"/>
<dbReference type="EMBL" id="JANPWB010000002">
    <property type="protein sequence ID" value="KAJ1211214.1"/>
    <property type="molecule type" value="Genomic_DNA"/>
</dbReference>
<protein>
    <submittedName>
        <fullName evidence="2">Uncharacterized protein</fullName>
    </submittedName>
</protein>
<evidence type="ECO:0000313" key="3">
    <source>
        <dbReference type="Proteomes" id="UP001066276"/>
    </source>
</evidence>
<comment type="caution">
    <text evidence="2">The sequence shown here is derived from an EMBL/GenBank/DDBJ whole genome shotgun (WGS) entry which is preliminary data.</text>
</comment>
<sequence>MKGPTTTLMLDYFTDTAGSAAIMGTSWCAAQWPGEWHQKRWTRSTTLLELFSIVVVFLLWGERLANKQVTLWSDNHAVVQVLTLGLVQCPRVLGLLRYLVDCQLAANIAIGSGTCLVAITQLLIPLSVDKFPSASTSSGTSDDIFPRGNVELTDPTSLH</sequence>